<dbReference type="SUPFAM" id="SSF103473">
    <property type="entry name" value="MFS general substrate transporter"/>
    <property type="match status" value="1"/>
</dbReference>
<dbReference type="Proteomes" id="UP001498421">
    <property type="component" value="Unassembled WGS sequence"/>
</dbReference>
<keyword evidence="5" id="KW-0325">Glycoprotein</keyword>
<feature type="domain" description="Major facilitator superfamily (MFS) profile" evidence="8">
    <location>
        <begin position="87"/>
        <end position="511"/>
    </location>
</feature>
<evidence type="ECO:0000256" key="4">
    <source>
        <dbReference type="ARBA" id="ARBA00023136"/>
    </source>
</evidence>
<feature type="transmembrane region" description="Helical" evidence="7">
    <location>
        <begin position="179"/>
        <end position="200"/>
    </location>
</feature>
<dbReference type="Gene3D" id="1.20.1250.20">
    <property type="entry name" value="MFS general substrate transporter like domains"/>
    <property type="match status" value="1"/>
</dbReference>
<evidence type="ECO:0000313" key="10">
    <source>
        <dbReference type="Proteomes" id="UP001498421"/>
    </source>
</evidence>
<keyword evidence="2 7" id="KW-0812">Transmembrane</keyword>
<sequence length="521" mass="56524">MTTMTTDEQPGNALFAALSKTPTISAPEIPSAVPSSHPQQDVEKAVRRGSGQSSDSPDLTETEEVDWDGPDDPEQPVNWPRAKKWRVILTVSMLTFLTPFASSMVAPAIDQVMKDLKTTNRDLGSFTVSVYLLGYAFGPLIIGPCSELYGRLVVFHVCTALFLVTSLGCALAINMPMLIIFRFFTGTVGACPFTVGPSIIGDCFKQQERGRAMAVMNMPVLLGPCIGPAVGAYLSRAAGWRWDFWLIIIMSGVSFVISLISLRETHAPTILAGKAKRLRESTGDSEPQKKFGRHPFQLFFTSIIRPIKMLTMSPIILGLSLLAAVAYGVLYLLFTTLTEVFETRYGIITNVGLVYFGIGVGQIVGVIAFGSVSDTVVKKLANGGEMKPEYRLPVMIPGAAMIPLGLLLYGWTAQYYVHWFVPVLGNFFVGVGVITVFIPVAAYVVDAYPIHAASATAATTVLRSIGGALLPLAGPRMYEKLDQGWGNTLLAAVALGMIGMILLTIKYGEVWRTHPRFQLNL</sequence>
<organism evidence="9 10">
    <name type="scientific">Neonectria magnoliae</name>
    <dbReference type="NCBI Taxonomy" id="2732573"/>
    <lineage>
        <taxon>Eukaryota</taxon>
        <taxon>Fungi</taxon>
        <taxon>Dikarya</taxon>
        <taxon>Ascomycota</taxon>
        <taxon>Pezizomycotina</taxon>
        <taxon>Sordariomycetes</taxon>
        <taxon>Hypocreomycetidae</taxon>
        <taxon>Hypocreales</taxon>
        <taxon>Nectriaceae</taxon>
        <taxon>Neonectria</taxon>
    </lineage>
</organism>
<dbReference type="CDD" id="cd17323">
    <property type="entry name" value="MFS_Tpo1_MDR_like"/>
    <property type="match status" value="1"/>
</dbReference>
<feature type="region of interest" description="Disordered" evidence="6">
    <location>
        <begin position="1"/>
        <end position="78"/>
    </location>
</feature>
<feature type="transmembrane region" description="Helical" evidence="7">
    <location>
        <begin position="87"/>
        <end position="106"/>
    </location>
</feature>
<feature type="transmembrane region" description="Helical" evidence="7">
    <location>
        <begin position="212"/>
        <end position="232"/>
    </location>
</feature>
<dbReference type="PANTHER" id="PTHR23502">
    <property type="entry name" value="MAJOR FACILITATOR SUPERFAMILY"/>
    <property type="match status" value="1"/>
</dbReference>
<feature type="transmembrane region" description="Helical" evidence="7">
    <location>
        <begin position="452"/>
        <end position="473"/>
    </location>
</feature>
<feature type="transmembrane region" description="Helical" evidence="7">
    <location>
        <begin position="485"/>
        <end position="505"/>
    </location>
</feature>
<dbReference type="PROSITE" id="PS50850">
    <property type="entry name" value="MFS"/>
    <property type="match status" value="1"/>
</dbReference>
<feature type="compositionally biased region" description="Acidic residues" evidence="6">
    <location>
        <begin position="58"/>
        <end position="74"/>
    </location>
</feature>
<dbReference type="Pfam" id="PF07690">
    <property type="entry name" value="MFS_1"/>
    <property type="match status" value="1"/>
</dbReference>
<evidence type="ECO:0000256" key="6">
    <source>
        <dbReference type="SAM" id="MobiDB-lite"/>
    </source>
</evidence>
<reference evidence="9 10" key="1">
    <citation type="journal article" date="2025" name="Microbiol. Resour. Announc.">
        <title>Draft genome sequences for Neonectria magnoliae and Neonectria punicea, canker pathogens of Liriodendron tulipifera and Acer saccharum in West Virginia.</title>
        <authorList>
            <person name="Petronek H.M."/>
            <person name="Kasson M.T."/>
            <person name="Metheny A.M."/>
            <person name="Stauder C.M."/>
            <person name="Lovett B."/>
            <person name="Lynch S.C."/>
            <person name="Garnas J.R."/>
            <person name="Kasson L.R."/>
            <person name="Stajich J.E."/>
        </authorList>
    </citation>
    <scope>NUCLEOTIDE SEQUENCE [LARGE SCALE GENOMIC DNA]</scope>
    <source>
        <strain evidence="9 10">NRRL 64651</strain>
    </source>
</reference>
<accession>A0ABR1IF87</accession>
<feature type="transmembrane region" description="Helical" evidence="7">
    <location>
        <begin position="152"/>
        <end position="173"/>
    </location>
</feature>
<name>A0ABR1IF87_9HYPO</name>
<feature type="transmembrane region" description="Helical" evidence="7">
    <location>
        <begin position="244"/>
        <end position="262"/>
    </location>
</feature>
<feature type="transmembrane region" description="Helical" evidence="7">
    <location>
        <begin position="354"/>
        <end position="372"/>
    </location>
</feature>
<dbReference type="EMBL" id="JAZAVK010000006">
    <property type="protein sequence ID" value="KAK7432296.1"/>
    <property type="molecule type" value="Genomic_DNA"/>
</dbReference>
<evidence type="ECO:0000256" key="2">
    <source>
        <dbReference type="ARBA" id="ARBA00022692"/>
    </source>
</evidence>
<evidence type="ECO:0000259" key="8">
    <source>
        <dbReference type="PROSITE" id="PS50850"/>
    </source>
</evidence>
<dbReference type="InterPro" id="IPR036259">
    <property type="entry name" value="MFS_trans_sf"/>
</dbReference>
<evidence type="ECO:0000256" key="1">
    <source>
        <dbReference type="ARBA" id="ARBA00004141"/>
    </source>
</evidence>
<feature type="transmembrane region" description="Helical" evidence="7">
    <location>
        <begin position="392"/>
        <end position="411"/>
    </location>
</feature>
<proteinExistence type="predicted"/>
<keyword evidence="10" id="KW-1185">Reference proteome</keyword>
<dbReference type="InterPro" id="IPR011701">
    <property type="entry name" value="MFS"/>
</dbReference>
<feature type="transmembrane region" description="Helical" evidence="7">
    <location>
        <begin position="315"/>
        <end position="334"/>
    </location>
</feature>
<dbReference type="PANTHER" id="PTHR23502:SF153">
    <property type="entry name" value="MULTIDRUG TRANSPORTER, PUTATIVE (AFU_ORTHOLOGUE AFUA_7G00230)-RELATED"/>
    <property type="match status" value="1"/>
</dbReference>
<feature type="transmembrane region" description="Helical" evidence="7">
    <location>
        <begin position="423"/>
        <end position="445"/>
    </location>
</feature>
<gene>
    <name evidence="9" type="ORF">QQZ08_001242</name>
</gene>
<feature type="transmembrane region" description="Helical" evidence="7">
    <location>
        <begin position="126"/>
        <end position="145"/>
    </location>
</feature>
<evidence type="ECO:0000313" key="9">
    <source>
        <dbReference type="EMBL" id="KAK7432296.1"/>
    </source>
</evidence>
<evidence type="ECO:0000256" key="3">
    <source>
        <dbReference type="ARBA" id="ARBA00022989"/>
    </source>
</evidence>
<keyword evidence="4 7" id="KW-0472">Membrane</keyword>
<evidence type="ECO:0000256" key="5">
    <source>
        <dbReference type="ARBA" id="ARBA00023180"/>
    </source>
</evidence>
<protein>
    <recommendedName>
        <fullName evidence="8">Major facilitator superfamily (MFS) profile domain-containing protein</fullName>
    </recommendedName>
</protein>
<evidence type="ECO:0000256" key="7">
    <source>
        <dbReference type="SAM" id="Phobius"/>
    </source>
</evidence>
<comment type="subcellular location">
    <subcellularLocation>
        <location evidence="1">Membrane</location>
        <topology evidence="1">Multi-pass membrane protein</topology>
    </subcellularLocation>
</comment>
<keyword evidence="3 7" id="KW-1133">Transmembrane helix</keyword>
<dbReference type="InterPro" id="IPR020846">
    <property type="entry name" value="MFS_dom"/>
</dbReference>
<comment type="caution">
    <text evidence="9">The sequence shown here is derived from an EMBL/GenBank/DDBJ whole genome shotgun (WGS) entry which is preliminary data.</text>
</comment>